<dbReference type="CDD" id="cd20615">
    <property type="entry name" value="CYP_GliC-like"/>
    <property type="match status" value="1"/>
</dbReference>
<dbReference type="EMBL" id="PDNA01000083">
    <property type="protein sequence ID" value="PGH15385.1"/>
    <property type="molecule type" value="Genomic_DNA"/>
</dbReference>
<dbReference type="Gene3D" id="1.10.630.10">
    <property type="entry name" value="Cytochrome P450"/>
    <property type="match status" value="1"/>
</dbReference>
<dbReference type="OrthoDB" id="2789670at2759"/>
<keyword evidence="5 7" id="KW-0503">Monooxygenase</keyword>
<keyword evidence="4 6" id="KW-0408">Iron</keyword>
<evidence type="ECO:0000313" key="9">
    <source>
        <dbReference type="EMBL" id="PGH15385.1"/>
    </source>
</evidence>
<evidence type="ECO:0000256" key="7">
    <source>
        <dbReference type="RuleBase" id="RU000461"/>
    </source>
</evidence>
<comment type="caution">
    <text evidence="9">The sequence shown here is derived from an EMBL/GenBank/DDBJ whole genome shotgun (WGS) entry which is preliminary data.</text>
</comment>
<dbReference type="Pfam" id="PF00067">
    <property type="entry name" value="p450"/>
    <property type="match status" value="1"/>
</dbReference>
<sequence>MIIDSLHNPLVLWGLAVILTCIIAAAFLETIYPGILPKPLIGALSDVINIYLNLRHPIKSTNGKTDLPTCPYRWPNGQGDIGKFLEGIENSVVWEKTHGSVYRIWSGFNSEVVLTRPSQLQTVFQDSDRHVKALNNNSGWLMGQLLGNCVGLISPPSWQKVRAITEVPFRHQTAMAKIEDIQQYTRKHLDDLHQTSDLSRGLIHPAKDLKTLPFWIVAFFFYGPLPLNMIDELKRLAPLREELMKHVIQGGIARFDFSQYLPTQANRALQEFKERWQQFNREAVNYARRNGQKASKDAAIVQMFEKVEQGELSEDQLLQTLDEALYANLDVTTGGLSWNLVFLAAYPECQERLREEVQSATGDDSAMENYLRAQSTYLQACILESSRLKPLAAFSVPQSAPTARVVDGFLIPANTNFVVDTYALNIRDKYWGPDNDTYRPERFLGRKNVDLRYLFWRFGFGPRQCMGKYVADAIIRVTLAYLVQNYNLSLLGDQDWVRDRDCWITHPDFQIRCEKRS</sequence>
<dbReference type="GO" id="GO:0004497">
    <property type="term" value="F:monooxygenase activity"/>
    <property type="evidence" value="ECO:0007669"/>
    <property type="project" value="UniProtKB-KW"/>
</dbReference>
<dbReference type="GO" id="GO:0020037">
    <property type="term" value="F:heme binding"/>
    <property type="evidence" value="ECO:0007669"/>
    <property type="project" value="InterPro"/>
</dbReference>
<dbReference type="PANTHER" id="PTHR24303:SF31">
    <property type="entry name" value="CYTOCHROME P450 307A1-RELATED"/>
    <property type="match status" value="1"/>
</dbReference>
<dbReference type="GO" id="GO:0016705">
    <property type="term" value="F:oxidoreductase activity, acting on paired donors, with incorporation or reduction of molecular oxygen"/>
    <property type="evidence" value="ECO:0007669"/>
    <property type="project" value="InterPro"/>
</dbReference>
<keyword evidence="3 7" id="KW-0560">Oxidoreductase</keyword>
<dbReference type="GO" id="GO:0005506">
    <property type="term" value="F:iron ion binding"/>
    <property type="evidence" value="ECO:0007669"/>
    <property type="project" value="InterPro"/>
</dbReference>
<organism evidence="9 10">
    <name type="scientific">Polytolypa hystricis (strain UAMH7299)</name>
    <dbReference type="NCBI Taxonomy" id="1447883"/>
    <lineage>
        <taxon>Eukaryota</taxon>
        <taxon>Fungi</taxon>
        <taxon>Dikarya</taxon>
        <taxon>Ascomycota</taxon>
        <taxon>Pezizomycotina</taxon>
        <taxon>Eurotiomycetes</taxon>
        <taxon>Eurotiomycetidae</taxon>
        <taxon>Onygenales</taxon>
        <taxon>Onygenales incertae sedis</taxon>
        <taxon>Polytolypa</taxon>
    </lineage>
</organism>
<dbReference type="AlphaFoldDB" id="A0A2B7Y2H0"/>
<dbReference type="Proteomes" id="UP000224634">
    <property type="component" value="Unassembled WGS sequence"/>
</dbReference>
<evidence type="ECO:0000256" key="6">
    <source>
        <dbReference type="PIRSR" id="PIRSR602401-1"/>
    </source>
</evidence>
<comment type="cofactor">
    <cofactor evidence="1 6">
        <name>heme</name>
        <dbReference type="ChEBI" id="CHEBI:30413"/>
    </cofactor>
</comment>
<evidence type="ECO:0000256" key="2">
    <source>
        <dbReference type="ARBA" id="ARBA00022723"/>
    </source>
</evidence>
<dbReference type="PANTHER" id="PTHR24303">
    <property type="entry name" value="HEME-BINDING MONOOXYGENASE FAMILY"/>
    <property type="match status" value="1"/>
</dbReference>
<gene>
    <name evidence="9" type="ORF">AJ80_05569</name>
</gene>
<keyword evidence="10" id="KW-1185">Reference proteome</keyword>
<keyword evidence="2 6" id="KW-0479">Metal-binding</keyword>
<dbReference type="SUPFAM" id="SSF48264">
    <property type="entry name" value="Cytochrome P450"/>
    <property type="match status" value="1"/>
</dbReference>
<name>A0A2B7Y2H0_POLH7</name>
<dbReference type="InterPro" id="IPR001128">
    <property type="entry name" value="Cyt_P450"/>
</dbReference>
<evidence type="ECO:0000313" key="10">
    <source>
        <dbReference type="Proteomes" id="UP000224634"/>
    </source>
</evidence>
<dbReference type="STRING" id="1447883.A0A2B7Y2H0"/>
<keyword evidence="6 7" id="KW-0349">Heme</keyword>
<evidence type="ECO:0008006" key="11">
    <source>
        <dbReference type="Google" id="ProtNLM"/>
    </source>
</evidence>
<feature type="transmembrane region" description="Helical" evidence="8">
    <location>
        <begin position="12"/>
        <end position="32"/>
    </location>
</feature>
<dbReference type="PRINTS" id="PR00463">
    <property type="entry name" value="EP450I"/>
</dbReference>
<keyword evidence="8" id="KW-0472">Membrane</keyword>
<evidence type="ECO:0000256" key="4">
    <source>
        <dbReference type="ARBA" id="ARBA00023004"/>
    </source>
</evidence>
<dbReference type="InterPro" id="IPR002401">
    <property type="entry name" value="Cyt_P450_E_grp-I"/>
</dbReference>
<evidence type="ECO:0000256" key="3">
    <source>
        <dbReference type="ARBA" id="ARBA00023002"/>
    </source>
</evidence>
<dbReference type="PRINTS" id="PR00385">
    <property type="entry name" value="P450"/>
</dbReference>
<accession>A0A2B7Y2H0</accession>
<dbReference type="InterPro" id="IPR017972">
    <property type="entry name" value="Cyt_P450_CS"/>
</dbReference>
<dbReference type="PROSITE" id="PS00086">
    <property type="entry name" value="CYTOCHROME_P450"/>
    <property type="match status" value="1"/>
</dbReference>
<protein>
    <recommendedName>
        <fullName evidence="11">Cytochrome P450 oxidoreductase GliC</fullName>
    </recommendedName>
</protein>
<dbReference type="InterPro" id="IPR036396">
    <property type="entry name" value="Cyt_P450_sf"/>
</dbReference>
<evidence type="ECO:0000256" key="1">
    <source>
        <dbReference type="ARBA" id="ARBA00001971"/>
    </source>
</evidence>
<keyword evidence="8" id="KW-1133">Transmembrane helix</keyword>
<proteinExistence type="inferred from homology"/>
<reference evidence="9 10" key="1">
    <citation type="submission" date="2017-10" db="EMBL/GenBank/DDBJ databases">
        <title>Comparative genomics in systemic dimorphic fungi from Ajellomycetaceae.</title>
        <authorList>
            <person name="Munoz J.F."/>
            <person name="Mcewen J.G."/>
            <person name="Clay O.K."/>
            <person name="Cuomo C.A."/>
        </authorList>
    </citation>
    <scope>NUCLEOTIDE SEQUENCE [LARGE SCALE GENOMIC DNA]</scope>
    <source>
        <strain evidence="9 10">UAMH7299</strain>
    </source>
</reference>
<evidence type="ECO:0000256" key="5">
    <source>
        <dbReference type="ARBA" id="ARBA00023033"/>
    </source>
</evidence>
<comment type="similarity">
    <text evidence="7">Belongs to the cytochrome P450 family.</text>
</comment>
<keyword evidence="8" id="KW-0812">Transmembrane</keyword>
<evidence type="ECO:0000256" key="8">
    <source>
        <dbReference type="SAM" id="Phobius"/>
    </source>
</evidence>
<feature type="binding site" description="axial binding residue" evidence="6">
    <location>
        <position position="465"/>
    </location>
    <ligand>
        <name>heme</name>
        <dbReference type="ChEBI" id="CHEBI:30413"/>
    </ligand>
    <ligandPart>
        <name>Fe</name>
        <dbReference type="ChEBI" id="CHEBI:18248"/>
    </ligandPart>
</feature>